<comment type="caution">
    <text evidence="2">The sequence shown here is derived from an EMBL/GenBank/DDBJ whole genome shotgun (WGS) entry which is preliminary data.</text>
</comment>
<evidence type="ECO:0000313" key="3">
    <source>
        <dbReference type="Proteomes" id="UP000693946"/>
    </source>
</evidence>
<evidence type="ECO:0008006" key="4">
    <source>
        <dbReference type="Google" id="ProtNLM"/>
    </source>
</evidence>
<proteinExistence type="predicted"/>
<protein>
    <recommendedName>
        <fullName evidence="4">Protein phosphatase 1 regulatory subunit 32</fullName>
    </recommendedName>
</protein>
<dbReference type="Pfam" id="PF15691">
    <property type="entry name" value="PPP1R32"/>
    <property type="match status" value="1"/>
</dbReference>
<dbReference type="EMBL" id="JAGKHQ010000002">
    <property type="protein sequence ID" value="KAG7523054.1"/>
    <property type="molecule type" value="Genomic_DNA"/>
</dbReference>
<organism evidence="2 3">
    <name type="scientific">Solea senegalensis</name>
    <name type="common">Senegalese sole</name>
    <dbReference type="NCBI Taxonomy" id="28829"/>
    <lineage>
        <taxon>Eukaryota</taxon>
        <taxon>Metazoa</taxon>
        <taxon>Chordata</taxon>
        <taxon>Craniata</taxon>
        <taxon>Vertebrata</taxon>
        <taxon>Euteleostomi</taxon>
        <taxon>Actinopterygii</taxon>
        <taxon>Neopterygii</taxon>
        <taxon>Teleostei</taxon>
        <taxon>Neoteleostei</taxon>
        <taxon>Acanthomorphata</taxon>
        <taxon>Carangaria</taxon>
        <taxon>Pleuronectiformes</taxon>
        <taxon>Pleuronectoidei</taxon>
        <taxon>Soleidae</taxon>
        <taxon>Solea</taxon>
    </lineage>
</organism>
<evidence type="ECO:0000313" key="2">
    <source>
        <dbReference type="EMBL" id="KAG7523054.1"/>
    </source>
</evidence>
<name>A0AAV6T149_SOLSE</name>
<dbReference type="PANTHER" id="PTHR34349:SF1">
    <property type="entry name" value="PROTEIN PHOSPHATASE 1 REGULATORY SUBUNIT 32"/>
    <property type="match status" value="1"/>
</dbReference>
<feature type="region of interest" description="Disordered" evidence="1">
    <location>
        <begin position="1"/>
        <end position="29"/>
    </location>
</feature>
<dbReference type="Proteomes" id="UP000693946">
    <property type="component" value="Linkage Group LG10"/>
</dbReference>
<gene>
    <name evidence="2" type="ORF">JOB18_037689</name>
</gene>
<dbReference type="InterPro" id="IPR031410">
    <property type="entry name" value="SAXO4"/>
</dbReference>
<keyword evidence="3" id="KW-1185">Reference proteome</keyword>
<sequence>MSQMAESRRTTGSRGRLTSDAPKVFHGPGRVNFTSPLHLKHPSETGFTANQRPALYYTPSLDRTDNHQFGLLLSDSFMSQTKQHYRPNIHSDCSKFLPNLTDRRRYSGFHQLRTHQKTESDMEKTEYQRLFVPHHLTSTVSQKLVNIGAREQTGFTAGADLHYNTFQEKNSCRGAELMPSLRSRSCQETGFSRGAAAAAPLASPTSSSTPLCKTNAPTVRIIGKKEPTGFLLNAPNNQVFPNKSFDCLQFTTHYKSKFSPDAGLEELRSSHGGAGVISSKMENAYNRRDMDRFIIKG</sequence>
<accession>A0AAV6T149</accession>
<dbReference type="GO" id="GO:0019902">
    <property type="term" value="F:phosphatase binding"/>
    <property type="evidence" value="ECO:0007669"/>
    <property type="project" value="TreeGrafter"/>
</dbReference>
<dbReference type="AlphaFoldDB" id="A0AAV6T149"/>
<dbReference type="PANTHER" id="PTHR34349">
    <property type="entry name" value="PROTEIN PHOSPHATASE 1 REGULATORY SUBUNIT 32"/>
    <property type="match status" value="1"/>
</dbReference>
<reference evidence="2 3" key="1">
    <citation type="journal article" date="2021" name="Sci. Rep.">
        <title>Chromosome anchoring in Senegalese sole (Solea senegalensis) reveals sex-associated markers and genome rearrangements in flatfish.</title>
        <authorList>
            <person name="Guerrero-Cozar I."/>
            <person name="Gomez-Garrido J."/>
            <person name="Berbel C."/>
            <person name="Martinez-Blanch J.F."/>
            <person name="Alioto T."/>
            <person name="Claros M.G."/>
            <person name="Gagnaire P.A."/>
            <person name="Manchado M."/>
        </authorList>
    </citation>
    <scope>NUCLEOTIDE SEQUENCE [LARGE SCALE GENOMIC DNA]</scope>
    <source>
        <strain evidence="2">Sse05_10M</strain>
    </source>
</reference>
<evidence type="ECO:0000256" key="1">
    <source>
        <dbReference type="SAM" id="MobiDB-lite"/>
    </source>
</evidence>